<evidence type="ECO:0000256" key="6">
    <source>
        <dbReference type="ARBA" id="ARBA00023136"/>
    </source>
</evidence>
<dbReference type="InterPro" id="IPR011066">
    <property type="entry name" value="MscS_channel_C_sf"/>
</dbReference>
<keyword evidence="5 7" id="KW-1133">Transmembrane helix</keyword>
<feature type="transmembrane region" description="Helical" evidence="7">
    <location>
        <begin position="14"/>
        <end position="36"/>
    </location>
</feature>
<dbReference type="AlphaFoldDB" id="A0A9D6QM29"/>
<evidence type="ECO:0000256" key="7">
    <source>
        <dbReference type="SAM" id="Phobius"/>
    </source>
</evidence>
<evidence type="ECO:0000313" key="12">
    <source>
        <dbReference type="Proteomes" id="UP000807850"/>
    </source>
</evidence>
<dbReference type="InterPro" id="IPR049142">
    <property type="entry name" value="MS_channel_1st"/>
</dbReference>
<accession>A0A9D6QM29</accession>
<comment type="caution">
    <text evidence="11">The sequence shown here is derived from an EMBL/GenBank/DDBJ whole genome shotgun (WGS) entry which is preliminary data.</text>
</comment>
<dbReference type="InterPro" id="IPR023408">
    <property type="entry name" value="MscS_beta-dom_sf"/>
</dbReference>
<dbReference type="PANTHER" id="PTHR30460">
    <property type="entry name" value="MODERATE CONDUCTANCE MECHANOSENSITIVE CHANNEL YBIO"/>
    <property type="match status" value="1"/>
</dbReference>
<dbReference type="InterPro" id="IPR045276">
    <property type="entry name" value="YbiO_bact"/>
</dbReference>
<evidence type="ECO:0000256" key="3">
    <source>
        <dbReference type="ARBA" id="ARBA00022475"/>
    </source>
</evidence>
<evidence type="ECO:0000256" key="2">
    <source>
        <dbReference type="ARBA" id="ARBA00008017"/>
    </source>
</evidence>
<comment type="similarity">
    <text evidence="2">Belongs to the MscS (TC 1.A.23) family.</text>
</comment>
<evidence type="ECO:0000259" key="8">
    <source>
        <dbReference type="Pfam" id="PF00924"/>
    </source>
</evidence>
<dbReference type="Gene3D" id="2.30.30.60">
    <property type="match status" value="1"/>
</dbReference>
<evidence type="ECO:0000256" key="5">
    <source>
        <dbReference type="ARBA" id="ARBA00022989"/>
    </source>
</evidence>
<comment type="subcellular location">
    <subcellularLocation>
        <location evidence="1">Cell membrane</location>
        <topology evidence="1">Multi-pass membrane protein</topology>
    </subcellularLocation>
</comment>
<evidence type="ECO:0000259" key="9">
    <source>
        <dbReference type="Pfam" id="PF21082"/>
    </source>
</evidence>
<dbReference type="Pfam" id="PF21082">
    <property type="entry name" value="MS_channel_3rd"/>
    <property type="match status" value="1"/>
</dbReference>
<feature type="transmembrane region" description="Helical" evidence="7">
    <location>
        <begin position="63"/>
        <end position="85"/>
    </location>
</feature>
<dbReference type="InterPro" id="IPR010920">
    <property type="entry name" value="LSM_dom_sf"/>
</dbReference>
<evidence type="ECO:0000256" key="4">
    <source>
        <dbReference type="ARBA" id="ARBA00022692"/>
    </source>
</evidence>
<dbReference type="Pfam" id="PF00924">
    <property type="entry name" value="MS_channel_2nd"/>
    <property type="match status" value="1"/>
</dbReference>
<keyword evidence="4 7" id="KW-0812">Transmembrane</keyword>
<dbReference type="SUPFAM" id="SSF82861">
    <property type="entry name" value="Mechanosensitive channel protein MscS (YggB), transmembrane region"/>
    <property type="match status" value="1"/>
</dbReference>
<dbReference type="InterPro" id="IPR006685">
    <property type="entry name" value="MscS_channel_2nd"/>
</dbReference>
<dbReference type="InterPro" id="IPR011014">
    <property type="entry name" value="MscS_channel_TM-2"/>
</dbReference>
<evidence type="ECO:0000259" key="10">
    <source>
        <dbReference type="Pfam" id="PF21088"/>
    </source>
</evidence>
<dbReference type="InterPro" id="IPR049278">
    <property type="entry name" value="MS_channel_C"/>
</dbReference>
<dbReference type="Gene3D" id="1.10.287.1260">
    <property type="match status" value="1"/>
</dbReference>
<dbReference type="Gene3D" id="3.30.70.100">
    <property type="match status" value="1"/>
</dbReference>
<dbReference type="SUPFAM" id="SSF50182">
    <property type="entry name" value="Sm-like ribonucleoproteins"/>
    <property type="match status" value="1"/>
</dbReference>
<keyword evidence="6 7" id="KW-0472">Membrane</keyword>
<sequence length="292" mass="31602">MKPILPPWQSLLDIGVRVALAIVVGWVAQRLIFLLIGRIETWVVKSGDGGAYARHRARTLVGIFRNMTTVLIVVVVVSFIIGVMGWDIRPLLAGAGLISVVVGFGAQTLVRDIISGIFIIAEDQFAVGDVVEVNGQPATVEGLSVRSSTLRDFQGRLYFVPNGEMKVVVNYSRGWHRLAVDVPIALDEDVERALATCERVAAAMNNDAAWRARLLDPVEVFGIENLTGAEMQVRMVVRSRPGPDSAEAARELRRRVLAALAQAGVRLAVPREITIQPLAGSPAPASLATERS</sequence>
<keyword evidence="3" id="KW-1003">Cell membrane</keyword>
<evidence type="ECO:0000256" key="1">
    <source>
        <dbReference type="ARBA" id="ARBA00004651"/>
    </source>
</evidence>
<name>A0A9D6QM29_UNCEI</name>
<protein>
    <submittedName>
        <fullName evidence="11">Mechanosensitive ion channel family protein</fullName>
    </submittedName>
</protein>
<dbReference type="PANTHER" id="PTHR30460:SF0">
    <property type="entry name" value="MODERATE CONDUCTANCE MECHANOSENSITIVE CHANNEL YBIO"/>
    <property type="match status" value="1"/>
</dbReference>
<feature type="transmembrane region" description="Helical" evidence="7">
    <location>
        <begin position="91"/>
        <end position="110"/>
    </location>
</feature>
<dbReference type="EMBL" id="JACQAY010000103">
    <property type="protein sequence ID" value="MBI3539318.1"/>
    <property type="molecule type" value="Genomic_DNA"/>
</dbReference>
<reference evidence="11" key="1">
    <citation type="submission" date="2020-07" db="EMBL/GenBank/DDBJ databases">
        <title>Huge and variable diversity of episymbiotic CPR bacteria and DPANN archaea in groundwater ecosystems.</title>
        <authorList>
            <person name="He C.Y."/>
            <person name="Keren R."/>
            <person name="Whittaker M."/>
            <person name="Farag I.F."/>
            <person name="Doudna J."/>
            <person name="Cate J.H.D."/>
            <person name="Banfield J.F."/>
        </authorList>
    </citation>
    <scope>NUCLEOTIDE SEQUENCE</scope>
    <source>
        <strain evidence="11">NC_groundwater_928_Pr1_S-0.2um_72_17</strain>
    </source>
</reference>
<feature type="domain" description="Mechanosensitive ion channel MscS" evidence="8">
    <location>
        <begin position="108"/>
        <end position="173"/>
    </location>
</feature>
<dbReference type="GO" id="GO:0008381">
    <property type="term" value="F:mechanosensitive monoatomic ion channel activity"/>
    <property type="evidence" value="ECO:0007669"/>
    <property type="project" value="InterPro"/>
</dbReference>
<dbReference type="Proteomes" id="UP000807850">
    <property type="component" value="Unassembled WGS sequence"/>
</dbReference>
<proteinExistence type="inferred from homology"/>
<feature type="domain" description="Mechanosensitive ion channel transmembrane helices 2/3" evidence="10">
    <location>
        <begin position="66"/>
        <end position="107"/>
    </location>
</feature>
<feature type="domain" description="Mechanosensitive ion channel MscS C-terminal" evidence="9">
    <location>
        <begin position="180"/>
        <end position="266"/>
    </location>
</feature>
<evidence type="ECO:0000313" key="11">
    <source>
        <dbReference type="EMBL" id="MBI3539318.1"/>
    </source>
</evidence>
<dbReference type="SUPFAM" id="SSF82689">
    <property type="entry name" value="Mechanosensitive channel protein MscS (YggB), C-terminal domain"/>
    <property type="match status" value="1"/>
</dbReference>
<dbReference type="GO" id="GO:0005886">
    <property type="term" value="C:plasma membrane"/>
    <property type="evidence" value="ECO:0007669"/>
    <property type="project" value="UniProtKB-SubCell"/>
</dbReference>
<organism evidence="11 12">
    <name type="scientific">Eiseniibacteriota bacterium</name>
    <dbReference type="NCBI Taxonomy" id="2212470"/>
    <lineage>
        <taxon>Bacteria</taxon>
        <taxon>Candidatus Eiseniibacteriota</taxon>
    </lineage>
</organism>
<gene>
    <name evidence="11" type="ORF">HY076_03490</name>
</gene>
<dbReference type="Pfam" id="PF21088">
    <property type="entry name" value="MS_channel_1st"/>
    <property type="match status" value="1"/>
</dbReference>